<accession>A0AAD2VWP0</accession>
<dbReference type="InterPro" id="IPR011335">
    <property type="entry name" value="Restrct_endonuc-II-like"/>
</dbReference>
<dbReference type="SUPFAM" id="SSF52980">
    <property type="entry name" value="Restriction endonuclease-like"/>
    <property type="match status" value="1"/>
</dbReference>
<dbReference type="Gene3D" id="3.40.1350.10">
    <property type="match status" value="1"/>
</dbReference>
<gene>
    <name evidence="3" type="ORF">M0K77_004411</name>
    <name evidence="2" type="ORF">M0K77_RS22055</name>
</gene>
<dbReference type="InterPro" id="IPR014833">
    <property type="entry name" value="TnsA_N"/>
</dbReference>
<comment type="caution">
    <text evidence="2">The sequence shown here is derived from an EMBL/GenBank/DDBJ whole genome shotgun (WGS) entry which is preliminary data.</text>
</comment>
<name>A0AAD2VWP0_PRORE</name>
<reference evidence="2" key="1">
    <citation type="submission" date="2023-10" db="EMBL/GenBank/DDBJ databases">
        <authorList>
            <consortium name="Clinical and Environmental Microbiology Branch: Whole genome sequencing antimicrobial resistance pathogens in the healthcare setting"/>
        </authorList>
    </citation>
    <scope>NUCLEOTIDE SEQUENCE</scope>
    <source>
        <strain evidence="2">2020QW-00022</strain>
    </source>
</reference>
<dbReference type="EMBL" id="ABEXCJ040000034">
    <property type="protein sequence ID" value="ELR5219833.1"/>
    <property type="molecule type" value="Genomic_DNA"/>
</dbReference>
<organism evidence="2">
    <name type="scientific">Providencia rettgeri</name>
    <dbReference type="NCBI Taxonomy" id="587"/>
    <lineage>
        <taxon>Bacteria</taxon>
        <taxon>Pseudomonadati</taxon>
        <taxon>Pseudomonadota</taxon>
        <taxon>Gammaproteobacteria</taxon>
        <taxon>Enterobacterales</taxon>
        <taxon>Morganellaceae</taxon>
        <taxon>Providencia</taxon>
    </lineage>
</organism>
<evidence type="ECO:0000259" key="1">
    <source>
        <dbReference type="Pfam" id="PF08722"/>
    </source>
</evidence>
<dbReference type="CDD" id="cd22362">
    <property type="entry name" value="TnsA_endonuclease-like"/>
    <property type="match status" value="1"/>
</dbReference>
<dbReference type="InterPro" id="IPR011856">
    <property type="entry name" value="tRNA_endonuc-like_dom_sf"/>
</dbReference>
<dbReference type="Pfam" id="PF08722">
    <property type="entry name" value="Tn7_TnsA-like_N"/>
    <property type="match status" value="1"/>
</dbReference>
<dbReference type="InterPro" id="IPR036388">
    <property type="entry name" value="WH-like_DNA-bd_sf"/>
</dbReference>
<protein>
    <submittedName>
        <fullName evidence="2">Tn7 transposase TnsA N-terminal domain-containing protein</fullName>
    </submittedName>
</protein>
<dbReference type="Gene3D" id="1.10.10.10">
    <property type="entry name" value="Winged helix-like DNA-binding domain superfamily/Winged helix DNA-binding domain"/>
    <property type="match status" value="1"/>
</dbReference>
<dbReference type="EMBL" id="ABEXCJ050000034">
    <property type="protein sequence ID" value="EMR4592020.1"/>
    <property type="molecule type" value="Genomic_DNA"/>
</dbReference>
<dbReference type="RefSeq" id="WP_166266160.1">
    <property type="nucleotide sequence ID" value="NZ_JAGKPQ010000020.1"/>
</dbReference>
<evidence type="ECO:0000313" key="2">
    <source>
        <dbReference type="EMBL" id="ELR5219833.1"/>
    </source>
</evidence>
<dbReference type="AlphaFoldDB" id="A0AAD2VWP0"/>
<feature type="domain" description="TnsA endonuclease N-terminal" evidence="1">
    <location>
        <begin position="74"/>
        <end position="169"/>
    </location>
</feature>
<dbReference type="GO" id="GO:0003676">
    <property type="term" value="F:nucleic acid binding"/>
    <property type="evidence" value="ECO:0007669"/>
    <property type="project" value="InterPro"/>
</dbReference>
<evidence type="ECO:0000313" key="3">
    <source>
        <dbReference type="EMBL" id="EMR4592020.1"/>
    </source>
</evidence>
<sequence length="275" mass="31228">MAGRRKLDSLSDFQRALKQRYGLGVREAYKPWLRVQDVSSYGHSAKIQGIKTGRIHHTLSEHESSFFYLAEFCDTIIDIREQFPLIPLDLSTKIAQALGVDHPVIPYSKQNEWNVVTTDFLLTRSDGAKQWYEAVSVKPTANLVNKRTAQKLDIERVWWQLLGIPFHVYVMSEDNQIQSKNIQWFTSPIRQGCIHPRALMHKAKSLVGTGTYLVEDVCEGFIEALDIDSDESLMLLKSLLATKLVTVDLNNSIEETGLIKVTRVDMGDSEQNYAG</sequence>
<proteinExistence type="predicted"/>